<feature type="chain" id="PRO_5003313461" evidence="5">
    <location>
        <begin position="19"/>
        <end position="504"/>
    </location>
</feature>
<dbReference type="Gene3D" id="2.60.40.1500">
    <property type="entry name" value="Glycosyl hydrolase domain, family 39"/>
    <property type="match status" value="1"/>
</dbReference>
<dbReference type="PROSITE" id="PS01027">
    <property type="entry name" value="GLYCOSYL_HYDROL_F39"/>
    <property type="match status" value="1"/>
</dbReference>
<comment type="similarity">
    <text evidence="1">Belongs to the glycosyl hydrolase 39 family.</text>
</comment>
<dbReference type="InterPro" id="IPR017853">
    <property type="entry name" value="GH"/>
</dbReference>
<evidence type="ECO:0000313" key="8">
    <source>
        <dbReference type="Proteomes" id="UP000007797"/>
    </source>
</evidence>
<evidence type="ECO:0000256" key="3">
    <source>
        <dbReference type="ARBA" id="ARBA00023295"/>
    </source>
</evidence>
<dbReference type="InterPro" id="IPR049165">
    <property type="entry name" value="GH39_as"/>
</dbReference>
<dbReference type="GeneID" id="14872239"/>
<dbReference type="AlphaFoldDB" id="F4PX43"/>
<dbReference type="Proteomes" id="UP000007797">
    <property type="component" value="Unassembled WGS sequence"/>
</dbReference>
<dbReference type="SUPFAM" id="SSF51011">
    <property type="entry name" value="Glycosyl hydrolase domain"/>
    <property type="match status" value="1"/>
</dbReference>
<keyword evidence="3" id="KW-0326">Glycosidase</keyword>
<dbReference type="Pfam" id="PF01229">
    <property type="entry name" value="Glyco_hydro_39"/>
    <property type="match status" value="1"/>
</dbReference>
<dbReference type="RefSeq" id="XP_004358192.1">
    <property type="nucleotide sequence ID" value="XM_004358135.1"/>
</dbReference>
<evidence type="ECO:0000259" key="6">
    <source>
        <dbReference type="Pfam" id="PF01229"/>
    </source>
</evidence>
<accession>F4PX43</accession>
<protein>
    <submittedName>
        <fullName evidence="7">Beta-xylosidase-like protein</fullName>
    </submittedName>
</protein>
<evidence type="ECO:0000313" key="7">
    <source>
        <dbReference type="EMBL" id="EGG19846.1"/>
    </source>
</evidence>
<proteinExistence type="inferred from homology"/>
<dbReference type="PRINTS" id="PR00745">
    <property type="entry name" value="GLHYDRLASE39"/>
</dbReference>
<dbReference type="SUPFAM" id="SSF51445">
    <property type="entry name" value="(Trans)glycosidases"/>
    <property type="match status" value="1"/>
</dbReference>
<feature type="domain" description="Glycosyl hydrolases family 39 N-terminal catalytic" evidence="6">
    <location>
        <begin position="43"/>
        <end position="468"/>
    </location>
</feature>
<dbReference type="STRING" id="1054147.F4PX43"/>
<organism evidence="7 8">
    <name type="scientific">Cavenderia fasciculata</name>
    <name type="common">Slime mold</name>
    <name type="synonym">Dictyostelium fasciculatum</name>
    <dbReference type="NCBI Taxonomy" id="261658"/>
    <lineage>
        <taxon>Eukaryota</taxon>
        <taxon>Amoebozoa</taxon>
        <taxon>Evosea</taxon>
        <taxon>Eumycetozoa</taxon>
        <taxon>Dictyostelia</taxon>
        <taxon>Acytosteliales</taxon>
        <taxon>Cavenderiaceae</taxon>
        <taxon>Cavenderia</taxon>
    </lineage>
</organism>
<dbReference type="Gene3D" id="3.20.20.80">
    <property type="entry name" value="Glycosidases"/>
    <property type="match status" value="1"/>
</dbReference>
<dbReference type="InterPro" id="IPR000514">
    <property type="entry name" value="Glyco_hydro_39"/>
</dbReference>
<sequence>MMKTIIVFLTIIVGLVVSQSSSSASGSGSVVEFTSDLSISSEWDHYWERCVGSGHAWLGTRRDWQDALKIAHDKLGFERVRFHGIFDNDMNVYQQGANGEAIYSWYNVDVVYDYLVSIGMSPFVELSFMPNDMASGDETIFHYMGNITPPKNFTTWNNLVVAFLEHVIDRYGITEVSKWHFEIWNEPNCGFLYVPGYANQTTEVLQTAYFEILNETFSAVKSVNADLSVGGPATCQSQWIPETLQYCKDNGIELDFVSTHEYPTDIVPLQRNIMYQVLSKSREIVGDDMQLFYSEYNDGLFNRHDTTYASAFAIFNIIDVYGLSDIFSWWTFSDVFEEQGQQSVPFNEGFGLQTIYNIAKPSFKAFELLHETGNLRYNTTGSHPTAGILVTNSWNKNEVLVLVYNHNIPDAPMDTETLAITLENIPSDVKKATIRRIDEDNCNPIALWTEMGSPSYPSTSEIEQLLKSTEFNEVSIPITKLDKHTIQVQLDIPPQGVAAIKLHF</sequence>
<dbReference type="InterPro" id="IPR049166">
    <property type="entry name" value="GH39_cat"/>
</dbReference>
<evidence type="ECO:0000256" key="2">
    <source>
        <dbReference type="ARBA" id="ARBA00022801"/>
    </source>
</evidence>
<dbReference type="GO" id="GO:0005975">
    <property type="term" value="P:carbohydrate metabolic process"/>
    <property type="evidence" value="ECO:0007669"/>
    <property type="project" value="InterPro"/>
</dbReference>
<dbReference type="GO" id="GO:0004553">
    <property type="term" value="F:hydrolase activity, hydrolyzing O-glycosyl compounds"/>
    <property type="evidence" value="ECO:0007669"/>
    <property type="project" value="InterPro"/>
</dbReference>
<dbReference type="KEGG" id="dfa:DFA_06948"/>
<evidence type="ECO:0000256" key="4">
    <source>
        <dbReference type="PIRSR" id="PIRSR600514-1"/>
    </source>
</evidence>
<dbReference type="OMA" id="FWWRGNV"/>
<name>F4PX43_CACFS</name>
<dbReference type="InterPro" id="IPR051923">
    <property type="entry name" value="Glycosyl_Hydrolase_39"/>
</dbReference>
<feature type="active site" description="Proton donor" evidence="4">
    <location>
        <position position="186"/>
    </location>
</feature>
<keyword evidence="8" id="KW-1185">Reference proteome</keyword>
<evidence type="ECO:0000256" key="5">
    <source>
        <dbReference type="SAM" id="SignalP"/>
    </source>
</evidence>
<dbReference type="EMBL" id="GL883013">
    <property type="protein sequence ID" value="EGG19846.1"/>
    <property type="molecule type" value="Genomic_DNA"/>
</dbReference>
<feature type="signal peptide" evidence="5">
    <location>
        <begin position="1"/>
        <end position="18"/>
    </location>
</feature>
<evidence type="ECO:0000256" key="1">
    <source>
        <dbReference type="ARBA" id="ARBA00008875"/>
    </source>
</evidence>
<keyword evidence="5" id="KW-0732">Signal</keyword>
<dbReference type="PANTHER" id="PTHR12631">
    <property type="entry name" value="ALPHA-L-IDURONIDASE"/>
    <property type="match status" value="1"/>
</dbReference>
<keyword evidence="2" id="KW-0378">Hydrolase</keyword>
<gene>
    <name evidence="7" type="ORF">DFA_06948</name>
</gene>
<dbReference type="OrthoDB" id="15153at2759"/>
<reference evidence="8" key="1">
    <citation type="journal article" date="2011" name="Genome Res.">
        <title>Phylogeny-wide analysis of social amoeba genomes highlights ancient origins for complex intercellular communication.</title>
        <authorList>
            <person name="Heidel A.J."/>
            <person name="Lawal H.M."/>
            <person name="Felder M."/>
            <person name="Schilde C."/>
            <person name="Helps N.R."/>
            <person name="Tunggal B."/>
            <person name="Rivero F."/>
            <person name="John U."/>
            <person name="Schleicher M."/>
            <person name="Eichinger L."/>
            <person name="Platzer M."/>
            <person name="Noegel A.A."/>
            <person name="Schaap P."/>
            <person name="Gloeckner G."/>
        </authorList>
    </citation>
    <scope>NUCLEOTIDE SEQUENCE [LARGE SCALE GENOMIC DNA]</scope>
    <source>
        <strain evidence="8">SH3</strain>
    </source>
</reference>
<dbReference type="PANTHER" id="PTHR12631:SF10">
    <property type="entry name" value="BETA-XYLOSIDASE-LIKE PROTEIN-RELATED"/>
    <property type="match status" value="1"/>
</dbReference>